<accession>A0AC34GD29</accession>
<evidence type="ECO:0000313" key="1">
    <source>
        <dbReference type="Proteomes" id="UP000887579"/>
    </source>
</evidence>
<dbReference type="Proteomes" id="UP000887579">
    <property type="component" value="Unplaced"/>
</dbReference>
<protein>
    <submittedName>
        <fullName evidence="2">Protein kinase domain-containing protein</fullName>
    </submittedName>
</protein>
<reference evidence="2" key="1">
    <citation type="submission" date="2022-11" db="UniProtKB">
        <authorList>
            <consortium name="WormBaseParasite"/>
        </authorList>
    </citation>
    <scope>IDENTIFICATION</scope>
</reference>
<evidence type="ECO:0000313" key="2">
    <source>
        <dbReference type="WBParaSite" id="ES5_v2.g27623.t1"/>
    </source>
</evidence>
<proteinExistence type="predicted"/>
<sequence>MYNVIVSGLRATAYSKDEIHPLKTSELDKIFEEIIEGTPISDTADTPITPTTSENILEEILRVDILFKIIDFGLSKKEEDRAPFSGTHPYMPVEKILGGRSTYKIDVWSVAMIMLELIGCKQIITIDNHYGSEKLNLLATVTHRLGLIPKTLYNGTNTNMFKFLTVTYCNGQKSKFLNSLVTYTRNYSAKDAINEALQKQAKD</sequence>
<name>A0AC34GD29_9BILA</name>
<organism evidence="1 2">
    <name type="scientific">Panagrolaimus sp. ES5</name>
    <dbReference type="NCBI Taxonomy" id="591445"/>
    <lineage>
        <taxon>Eukaryota</taxon>
        <taxon>Metazoa</taxon>
        <taxon>Ecdysozoa</taxon>
        <taxon>Nematoda</taxon>
        <taxon>Chromadorea</taxon>
        <taxon>Rhabditida</taxon>
        <taxon>Tylenchina</taxon>
        <taxon>Panagrolaimomorpha</taxon>
        <taxon>Panagrolaimoidea</taxon>
        <taxon>Panagrolaimidae</taxon>
        <taxon>Panagrolaimus</taxon>
    </lineage>
</organism>
<dbReference type="WBParaSite" id="ES5_v2.g27623.t1">
    <property type="protein sequence ID" value="ES5_v2.g27623.t1"/>
    <property type="gene ID" value="ES5_v2.g27623"/>
</dbReference>